<organism evidence="3 4">
    <name type="scientific">Cyclotella atomus</name>
    <dbReference type="NCBI Taxonomy" id="382360"/>
    <lineage>
        <taxon>Eukaryota</taxon>
        <taxon>Sar</taxon>
        <taxon>Stramenopiles</taxon>
        <taxon>Ochrophyta</taxon>
        <taxon>Bacillariophyta</taxon>
        <taxon>Coscinodiscophyceae</taxon>
        <taxon>Thalassiosirophycidae</taxon>
        <taxon>Stephanodiscales</taxon>
        <taxon>Stephanodiscaceae</taxon>
        <taxon>Cyclotella</taxon>
    </lineage>
</organism>
<dbReference type="AlphaFoldDB" id="A0ABD3Q0H3"/>
<feature type="transmembrane region" description="Helical" evidence="2">
    <location>
        <begin position="658"/>
        <end position="676"/>
    </location>
</feature>
<evidence type="ECO:0000256" key="2">
    <source>
        <dbReference type="SAM" id="Phobius"/>
    </source>
</evidence>
<keyword evidence="4" id="KW-1185">Reference proteome</keyword>
<comment type="caution">
    <text evidence="3">The sequence shown here is derived from an EMBL/GenBank/DDBJ whole genome shotgun (WGS) entry which is preliminary data.</text>
</comment>
<dbReference type="EMBL" id="JALLPJ020000390">
    <property type="protein sequence ID" value="KAL3793432.1"/>
    <property type="molecule type" value="Genomic_DNA"/>
</dbReference>
<gene>
    <name evidence="3" type="ORF">ACHAWO_004760</name>
</gene>
<accession>A0ABD3Q0H3</accession>
<feature type="coiled-coil region" evidence="1">
    <location>
        <begin position="540"/>
        <end position="570"/>
    </location>
</feature>
<evidence type="ECO:0000256" key="1">
    <source>
        <dbReference type="SAM" id="Coils"/>
    </source>
</evidence>
<sequence>MHPTPSPTTQSGEIDRKLEHIFPADVHIKIFNHQHPTKWYSVTIVSQGVYTGTASFLRLVKDRPGTPLLYSWIPKVKGDYEIIVHELGSKENNPYTPPMAGEYKFTVTDKQGYDSHVNIMHEIARMPPCQTVDNRQDLYTIWDGSWIGPNMHGNLPGMRTGWYFLPSKDMNCNIEYFTDEELRKNPEEKSIYILGSSKERGIFLSLVDMILDGKEKGRLHDSVIAKCWGRAFVLKNNLKVLYQDWRSNYFQNAGASSDYLCHNEKVVREGGMTYTENGHKVWDEIFRDRSSWPSVILMSTGNHEGFYGGYDLQHFINRLPSTWKGKLLLTDGAFSAMRAGDGDEGAYVKYRNFIRELVFGLKDSRVHWLDGKGISKEHRMYAENGPDHVTGSQHFHKLCKSSYMDTNGQEQPMNICSNVTEVIGQLLIGYALGPKEEYLKRIANTASLYNGNNELVYCHACPEDLLPFHITPEPPMMCDAGTLHAQSRSEIHAGAPQLCPKRCFDIPPSNEVQTQSGIVYERNCPMEYFVQPTDADFESLDKMTKEIDQLEQELKQITAANQVVQQMNQSPPEVRQAALKSSNANAFISESEVDMPPSLYNLWIINAVILAILAMCYRSKIQSILQDDWNNTENPYSSLSKLHLSFNRLHGDKAPKKYVLGAGVGLLVGLVCIASFPSKDKNQSLRNTSMILRSNAITASRRPVMTTFFEPVKGGCCGMSEEGHLNLVAAWEKAWRSLGWDTKVYNEADARRHPKFKLASQKLHDVGLNEYEQRCVWRWLAAANDDDPMGGWQSDYDTFPLSLTAEQGLKLMNIPGFKSWTKHVPSLLHGDQDSWNRIVDMMIDHIRGDLDTKYQLSDMVIIMYLRDHYDLLMDLGITVWEDKVYSGFPYHPDEVKPTINCDTAKEYLAAHISHAASQADYNEKHTYPKLEGKGGVVLSDGVHYFAEYRAETATVMMEDFSKECTGNQ</sequence>
<evidence type="ECO:0000313" key="3">
    <source>
        <dbReference type="EMBL" id="KAL3793432.1"/>
    </source>
</evidence>
<keyword evidence="2" id="KW-0812">Transmembrane</keyword>
<reference evidence="3 4" key="1">
    <citation type="submission" date="2024-10" db="EMBL/GenBank/DDBJ databases">
        <title>Updated reference genomes for cyclostephanoid diatoms.</title>
        <authorList>
            <person name="Roberts W.R."/>
            <person name="Alverson A.J."/>
        </authorList>
    </citation>
    <scope>NUCLEOTIDE SEQUENCE [LARGE SCALE GENOMIC DNA]</scope>
    <source>
        <strain evidence="3 4">AJA010-31</strain>
    </source>
</reference>
<proteinExistence type="predicted"/>
<keyword evidence="1" id="KW-0175">Coiled coil</keyword>
<evidence type="ECO:0008006" key="5">
    <source>
        <dbReference type="Google" id="ProtNLM"/>
    </source>
</evidence>
<keyword evidence="2" id="KW-1133">Transmembrane helix</keyword>
<feature type="transmembrane region" description="Helical" evidence="2">
    <location>
        <begin position="599"/>
        <end position="617"/>
    </location>
</feature>
<protein>
    <recommendedName>
        <fullName evidence="5">Calcineurin-like phosphoesterase domain-containing protein</fullName>
    </recommendedName>
</protein>
<name>A0ABD3Q0H3_9STRA</name>
<dbReference type="Proteomes" id="UP001530400">
    <property type="component" value="Unassembled WGS sequence"/>
</dbReference>
<keyword evidence="2" id="KW-0472">Membrane</keyword>
<evidence type="ECO:0000313" key="4">
    <source>
        <dbReference type="Proteomes" id="UP001530400"/>
    </source>
</evidence>